<name>A0ABY0IUA9_9RHOO</name>
<protein>
    <recommendedName>
        <fullName evidence="6">Peptidyl-prolyl cis-trans isomerase</fullName>
        <ecNumber evidence="6">5.2.1.8</ecNumber>
    </recommendedName>
</protein>
<feature type="domain" description="PPIase FKBP-type" evidence="7">
    <location>
        <begin position="12"/>
        <end position="96"/>
    </location>
</feature>
<dbReference type="InterPro" id="IPR001179">
    <property type="entry name" value="PPIase_FKBP_dom"/>
</dbReference>
<evidence type="ECO:0000256" key="6">
    <source>
        <dbReference type="RuleBase" id="RU003915"/>
    </source>
</evidence>
<evidence type="ECO:0000256" key="1">
    <source>
        <dbReference type="ARBA" id="ARBA00000971"/>
    </source>
</evidence>
<dbReference type="RefSeq" id="WP_130459047.1">
    <property type="nucleotide sequence ID" value="NZ_SHKM01000001.1"/>
</dbReference>
<dbReference type="Gene3D" id="3.10.50.40">
    <property type="match status" value="1"/>
</dbReference>
<dbReference type="PANTHER" id="PTHR47861">
    <property type="entry name" value="FKBP-TYPE PEPTIDYL-PROLYL CIS-TRANS ISOMERASE SLYD"/>
    <property type="match status" value="1"/>
</dbReference>
<reference evidence="8 9" key="1">
    <citation type="submission" date="2019-02" db="EMBL/GenBank/DDBJ databases">
        <title>Genomic Encyclopedia of Type Strains, Phase IV (KMG-IV): sequencing the most valuable type-strain genomes for metagenomic binning, comparative biology and taxonomic classification.</title>
        <authorList>
            <person name="Goeker M."/>
        </authorList>
    </citation>
    <scope>NUCLEOTIDE SEQUENCE [LARGE SCALE GENOMIC DNA]</scope>
    <source>
        <strain evidence="8 9">DSM 21223</strain>
    </source>
</reference>
<dbReference type="InterPro" id="IPR048261">
    <property type="entry name" value="SlpA/SlyD-like_ins_sf"/>
</dbReference>
<dbReference type="SUPFAM" id="SSF54534">
    <property type="entry name" value="FKBP-like"/>
    <property type="match status" value="1"/>
</dbReference>
<keyword evidence="3 5" id="KW-0697">Rotamase</keyword>
<evidence type="ECO:0000313" key="8">
    <source>
        <dbReference type="EMBL" id="RZT90686.1"/>
    </source>
</evidence>
<dbReference type="GO" id="GO:0016853">
    <property type="term" value="F:isomerase activity"/>
    <property type="evidence" value="ECO:0007669"/>
    <property type="project" value="UniProtKB-KW"/>
</dbReference>
<keyword evidence="4 5" id="KW-0413">Isomerase</keyword>
<evidence type="ECO:0000256" key="4">
    <source>
        <dbReference type="ARBA" id="ARBA00023235"/>
    </source>
</evidence>
<dbReference type="Gene3D" id="2.40.10.330">
    <property type="match status" value="1"/>
</dbReference>
<evidence type="ECO:0000313" key="9">
    <source>
        <dbReference type="Proteomes" id="UP000292136"/>
    </source>
</evidence>
<comment type="similarity">
    <text evidence="2 6">Belongs to the FKBP-type PPIase family.</text>
</comment>
<gene>
    <name evidence="8" type="ORF">EV678_1506</name>
</gene>
<evidence type="ECO:0000256" key="2">
    <source>
        <dbReference type="ARBA" id="ARBA00006577"/>
    </source>
</evidence>
<dbReference type="InterPro" id="IPR046357">
    <property type="entry name" value="PPIase_dom_sf"/>
</dbReference>
<evidence type="ECO:0000256" key="5">
    <source>
        <dbReference type="PROSITE-ProRule" id="PRU00277"/>
    </source>
</evidence>
<comment type="caution">
    <text evidence="8">The sequence shown here is derived from an EMBL/GenBank/DDBJ whole genome shotgun (WGS) entry which is preliminary data.</text>
</comment>
<comment type="catalytic activity">
    <reaction evidence="1 5 6">
        <text>[protein]-peptidylproline (omega=180) = [protein]-peptidylproline (omega=0)</text>
        <dbReference type="Rhea" id="RHEA:16237"/>
        <dbReference type="Rhea" id="RHEA-COMP:10747"/>
        <dbReference type="Rhea" id="RHEA-COMP:10748"/>
        <dbReference type="ChEBI" id="CHEBI:83833"/>
        <dbReference type="ChEBI" id="CHEBI:83834"/>
        <dbReference type="EC" id="5.2.1.8"/>
    </reaction>
</comment>
<evidence type="ECO:0000256" key="3">
    <source>
        <dbReference type="ARBA" id="ARBA00023110"/>
    </source>
</evidence>
<keyword evidence="9" id="KW-1185">Reference proteome</keyword>
<sequence>MSQVDQATVQPDSFLTLHYRVTTGDGSEILNTFDMKPATLQMGSGQLAENLEKCLLGQVAGQRHVFLLEPAQAFGEHNPRLVERIAREALPPGMELKENSVVEFNDGEGAEFAGFLRELTESHALFDFNHPLAGKSVRFEVEIIGIL</sequence>
<proteinExistence type="inferred from homology"/>
<dbReference type="Proteomes" id="UP000292136">
    <property type="component" value="Unassembled WGS sequence"/>
</dbReference>
<evidence type="ECO:0000259" key="7">
    <source>
        <dbReference type="PROSITE" id="PS50059"/>
    </source>
</evidence>
<dbReference type="PANTHER" id="PTHR47861:SF4">
    <property type="entry name" value="FKBP-TYPE 16 KDA PEPTIDYL-PROLYL CIS-TRANS ISOMERASE"/>
    <property type="match status" value="1"/>
</dbReference>
<dbReference type="PROSITE" id="PS50059">
    <property type="entry name" value="FKBP_PPIASE"/>
    <property type="match status" value="1"/>
</dbReference>
<dbReference type="EC" id="5.2.1.8" evidence="6"/>
<dbReference type="EMBL" id="SHKM01000001">
    <property type="protein sequence ID" value="RZT90686.1"/>
    <property type="molecule type" value="Genomic_DNA"/>
</dbReference>
<dbReference type="Pfam" id="PF00254">
    <property type="entry name" value="FKBP_C"/>
    <property type="match status" value="1"/>
</dbReference>
<organism evidence="8 9">
    <name type="scientific">Azospira oryzae</name>
    <dbReference type="NCBI Taxonomy" id="146939"/>
    <lineage>
        <taxon>Bacteria</taxon>
        <taxon>Pseudomonadati</taxon>
        <taxon>Pseudomonadota</taxon>
        <taxon>Betaproteobacteria</taxon>
        <taxon>Rhodocyclales</taxon>
        <taxon>Rhodocyclaceae</taxon>
        <taxon>Azospira</taxon>
    </lineage>
</organism>
<accession>A0ABY0IUA9</accession>